<name>A0A059BUP9_EUCGR</name>
<proteinExistence type="predicted"/>
<dbReference type="AlphaFoldDB" id="A0A059BUP9"/>
<organism evidence="1">
    <name type="scientific">Eucalyptus grandis</name>
    <name type="common">Flooded gum</name>
    <dbReference type="NCBI Taxonomy" id="71139"/>
    <lineage>
        <taxon>Eukaryota</taxon>
        <taxon>Viridiplantae</taxon>
        <taxon>Streptophyta</taxon>
        <taxon>Embryophyta</taxon>
        <taxon>Tracheophyta</taxon>
        <taxon>Spermatophyta</taxon>
        <taxon>Magnoliopsida</taxon>
        <taxon>eudicotyledons</taxon>
        <taxon>Gunneridae</taxon>
        <taxon>Pentapetalae</taxon>
        <taxon>rosids</taxon>
        <taxon>malvids</taxon>
        <taxon>Myrtales</taxon>
        <taxon>Myrtaceae</taxon>
        <taxon>Myrtoideae</taxon>
        <taxon>Eucalypteae</taxon>
        <taxon>Eucalyptus</taxon>
    </lineage>
</organism>
<sequence>MHKFTQHKKYIHKYKKRQISLSTCKGLKFLRRCEAHLTLDGTQCNVHHIQSLKQRWSARGLVISVITCVVLCRLCEADTVDAPVWRILTCF</sequence>
<dbReference type="EMBL" id="KK198758">
    <property type="protein sequence ID" value="KCW69933.1"/>
    <property type="molecule type" value="Genomic_DNA"/>
</dbReference>
<accession>A0A059BUP9</accession>
<reference evidence="1" key="1">
    <citation type="submission" date="2013-07" db="EMBL/GenBank/DDBJ databases">
        <title>The genome of Eucalyptus grandis.</title>
        <authorList>
            <person name="Schmutz J."/>
            <person name="Hayes R."/>
            <person name="Myburg A."/>
            <person name="Tuskan G."/>
            <person name="Grattapaglia D."/>
            <person name="Rokhsar D.S."/>
        </authorList>
    </citation>
    <scope>NUCLEOTIDE SEQUENCE</scope>
    <source>
        <tissue evidence="1">Leaf extractions</tissue>
    </source>
</reference>
<dbReference type="InParanoid" id="A0A059BUP9"/>
<protein>
    <submittedName>
        <fullName evidence="1">Uncharacterized protein</fullName>
    </submittedName>
</protein>
<gene>
    <name evidence="1" type="ORF">EUGRSUZ_F03257</name>
</gene>
<dbReference type="Gramene" id="KCW69933">
    <property type="protein sequence ID" value="KCW69933"/>
    <property type="gene ID" value="EUGRSUZ_F03257"/>
</dbReference>
<evidence type="ECO:0000313" key="1">
    <source>
        <dbReference type="EMBL" id="KCW69933.1"/>
    </source>
</evidence>